<dbReference type="KEGG" id="pno:SNOG_15005"/>
<evidence type="ECO:0000313" key="2">
    <source>
        <dbReference type="Proteomes" id="UP000663193"/>
    </source>
</evidence>
<keyword evidence="2" id="KW-1185">Reference proteome</keyword>
<dbReference type="EMBL" id="CP069032">
    <property type="protein sequence ID" value="QRC99673.1"/>
    <property type="molecule type" value="Genomic_DNA"/>
</dbReference>
<organism evidence="1 2">
    <name type="scientific">Phaeosphaeria nodorum (strain SN15 / ATCC MYA-4574 / FGSC 10173)</name>
    <name type="common">Glume blotch fungus</name>
    <name type="synonym">Parastagonospora nodorum</name>
    <dbReference type="NCBI Taxonomy" id="321614"/>
    <lineage>
        <taxon>Eukaryota</taxon>
        <taxon>Fungi</taxon>
        <taxon>Dikarya</taxon>
        <taxon>Ascomycota</taxon>
        <taxon>Pezizomycotina</taxon>
        <taxon>Dothideomycetes</taxon>
        <taxon>Pleosporomycetidae</taxon>
        <taxon>Pleosporales</taxon>
        <taxon>Pleosporineae</taxon>
        <taxon>Phaeosphaeriaceae</taxon>
        <taxon>Parastagonospora</taxon>
    </lineage>
</organism>
<accession>A0A7U2I2T6</accession>
<proteinExistence type="predicted"/>
<sequence length="276" mass="31263">MDSTARISLEAELCELYDKHLSSLRSSNDAEVAKCELEDAIVRQSKASCLDISAKLTQLPRELRDIIYSYVLEERPYDRPLVRFFPKDVVPPSPCCSSSPSSSICPCSTGLAHFLNPDFMGETITLEILDAFKTDMRAEKGRRYRPNYSLHWSELKEFASRELFHLGTTLHELCEDMRLSVRLNIADVLTEEKHTERLEIGLSTAPDDAIQSAVQALSTLRSGKPRRITLAFSDEALERPPKNMNHVFRALGVPFRELKSSGFDMRLTYTSGDRDL</sequence>
<reference evidence="2" key="1">
    <citation type="journal article" date="2021" name="BMC Genomics">
        <title>Chromosome-level genome assembly and manually-curated proteome of model necrotroph Parastagonospora nodorum Sn15 reveals a genome-wide trove of candidate effector homologs, and redundancy of virulence-related functions within an accessory chromosome.</title>
        <authorList>
            <person name="Bertazzoni S."/>
            <person name="Jones D.A.B."/>
            <person name="Phan H.T."/>
            <person name="Tan K.-C."/>
            <person name="Hane J.K."/>
        </authorList>
    </citation>
    <scope>NUCLEOTIDE SEQUENCE [LARGE SCALE GENOMIC DNA]</scope>
    <source>
        <strain evidence="2">SN15 / ATCC MYA-4574 / FGSC 10173)</strain>
    </source>
</reference>
<dbReference type="Proteomes" id="UP000663193">
    <property type="component" value="Chromosome 10"/>
</dbReference>
<dbReference type="VEuPathDB" id="FungiDB:JI435_150050"/>
<dbReference type="RefSeq" id="XP_001805170.1">
    <property type="nucleotide sequence ID" value="XM_001805118.1"/>
</dbReference>
<gene>
    <name evidence="1" type="ORF">JI435_150050</name>
</gene>
<name>A0A7U2I2T6_PHANO</name>
<evidence type="ECO:0000313" key="1">
    <source>
        <dbReference type="EMBL" id="QRC99673.1"/>
    </source>
</evidence>
<dbReference type="OrthoDB" id="3795413at2759"/>
<dbReference type="AlphaFoldDB" id="A0A7U2I2T6"/>
<protein>
    <submittedName>
        <fullName evidence="1">Uncharacterized protein</fullName>
    </submittedName>
</protein>